<name>A0A0F9E1D2_9ZZZZ</name>
<proteinExistence type="predicted"/>
<reference evidence="1" key="1">
    <citation type="journal article" date="2015" name="Nature">
        <title>Complex archaea that bridge the gap between prokaryotes and eukaryotes.</title>
        <authorList>
            <person name="Spang A."/>
            <person name="Saw J.H."/>
            <person name="Jorgensen S.L."/>
            <person name="Zaremba-Niedzwiedzka K."/>
            <person name="Martijn J."/>
            <person name="Lind A.E."/>
            <person name="van Eijk R."/>
            <person name="Schleper C."/>
            <person name="Guy L."/>
            <person name="Ettema T.J."/>
        </authorList>
    </citation>
    <scope>NUCLEOTIDE SEQUENCE</scope>
</reference>
<evidence type="ECO:0000313" key="1">
    <source>
        <dbReference type="EMBL" id="KKL67828.1"/>
    </source>
</evidence>
<dbReference type="EMBL" id="LAZR01026735">
    <property type="protein sequence ID" value="KKL67828.1"/>
    <property type="molecule type" value="Genomic_DNA"/>
</dbReference>
<protein>
    <submittedName>
        <fullName evidence="1">Uncharacterized protein</fullName>
    </submittedName>
</protein>
<organism evidence="1">
    <name type="scientific">marine sediment metagenome</name>
    <dbReference type="NCBI Taxonomy" id="412755"/>
    <lineage>
        <taxon>unclassified sequences</taxon>
        <taxon>metagenomes</taxon>
        <taxon>ecological metagenomes</taxon>
    </lineage>
</organism>
<dbReference type="AlphaFoldDB" id="A0A0F9E1D2"/>
<gene>
    <name evidence="1" type="ORF">LCGC14_2131090</name>
</gene>
<accession>A0A0F9E1D2</accession>
<sequence length="92" mass="10564">MNVVNALYIFRVEAGPKAVRGDIQKFMLIYIRIDLQSNLVYTKQMTKVQLLDIIKKVLETDSDLDFLSRLSKSELETLVAAVRNRVENFGES</sequence>
<comment type="caution">
    <text evidence="1">The sequence shown here is derived from an EMBL/GenBank/DDBJ whole genome shotgun (WGS) entry which is preliminary data.</text>
</comment>